<evidence type="ECO:0000256" key="1">
    <source>
        <dbReference type="SAM" id="MobiDB-lite"/>
    </source>
</evidence>
<protein>
    <submittedName>
        <fullName evidence="2">Uncharacterized protein</fullName>
    </submittedName>
</protein>
<dbReference type="EMBL" id="MCFA01000165">
    <property type="protein sequence ID" value="ORY01809.1"/>
    <property type="molecule type" value="Genomic_DNA"/>
</dbReference>
<comment type="caution">
    <text evidence="2">The sequence shown here is derived from an EMBL/GenBank/DDBJ whole genome shotgun (WGS) entry which is preliminary data.</text>
</comment>
<name>A0A1Y1YV05_9PLEO</name>
<feature type="region of interest" description="Disordered" evidence="1">
    <location>
        <begin position="1"/>
        <end position="100"/>
    </location>
</feature>
<proteinExistence type="predicted"/>
<accession>A0A1Y1YV05</accession>
<feature type="compositionally biased region" description="Polar residues" evidence="1">
    <location>
        <begin position="84"/>
        <end position="94"/>
    </location>
</feature>
<keyword evidence="3" id="KW-1185">Reference proteome</keyword>
<dbReference type="Proteomes" id="UP000193144">
    <property type="component" value="Unassembled WGS sequence"/>
</dbReference>
<gene>
    <name evidence="2" type="ORF">BCR34DRAFT_592105</name>
</gene>
<organism evidence="2 3">
    <name type="scientific">Clohesyomyces aquaticus</name>
    <dbReference type="NCBI Taxonomy" id="1231657"/>
    <lineage>
        <taxon>Eukaryota</taxon>
        <taxon>Fungi</taxon>
        <taxon>Dikarya</taxon>
        <taxon>Ascomycota</taxon>
        <taxon>Pezizomycotina</taxon>
        <taxon>Dothideomycetes</taxon>
        <taxon>Pleosporomycetidae</taxon>
        <taxon>Pleosporales</taxon>
        <taxon>Lindgomycetaceae</taxon>
        <taxon>Clohesyomyces</taxon>
    </lineage>
</organism>
<evidence type="ECO:0000313" key="2">
    <source>
        <dbReference type="EMBL" id="ORY01809.1"/>
    </source>
</evidence>
<sequence>MHAVCKGSREPRNKKDTKQESTNKKGILHPTRPMRIAIPKTANQTRMQRKRQENKGNPGKRKSAQNQSPSRLHTHNRPTPPSFLPTTRSKTPTIKTPPPH</sequence>
<dbReference type="AlphaFoldDB" id="A0A1Y1YV05"/>
<evidence type="ECO:0000313" key="3">
    <source>
        <dbReference type="Proteomes" id="UP000193144"/>
    </source>
</evidence>
<feature type="compositionally biased region" description="Basic and acidic residues" evidence="1">
    <location>
        <begin position="7"/>
        <end position="23"/>
    </location>
</feature>
<reference evidence="2 3" key="1">
    <citation type="submission" date="2016-07" db="EMBL/GenBank/DDBJ databases">
        <title>Pervasive Adenine N6-methylation of Active Genes in Fungi.</title>
        <authorList>
            <consortium name="DOE Joint Genome Institute"/>
            <person name="Mondo S.J."/>
            <person name="Dannebaum R.O."/>
            <person name="Kuo R.C."/>
            <person name="Labutti K."/>
            <person name="Haridas S."/>
            <person name="Kuo A."/>
            <person name="Salamov A."/>
            <person name="Ahrendt S.R."/>
            <person name="Lipzen A."/>
            <person name="Sullivan W."/>
            <person name="Andreopoulos W.B."/>
            <person name="Clum A."/>
            <person name="Lindquist E."/>
            <person name="Daum C."/>
            <person name="Ramamoorthy G.K."/>
            <person name="Gryganskyi A."/>
            <person name="Culley D."/>
            <person name="Magnuson J.K."/>
            <person name="James T.Y."/>
            <person name="O'Malley M.A."/>
            <person name="Stajich J.E."/>
            <person name="Spatafora J.W."/>
            <person name="Visel A."/>
            <person name="Grigoriev I.V."/>
        </authorList>
    </citation>
    <scope>NUCLEOTIDE SEQUENCE [LARGE SCALE GENOMIC DNA]</scope>
    <source>
        <strain evidence="2 3">CBS 115471</strain>
    </source>
</reference>